<accession>X1FX27</accession>
<gene>
    <name evidence="1" type="ORF">S03H2_22469</name>
</gene>
<dbReference type="EMBL" id="BARU01012106">
    <property type="protein sequence ID" value="GAH37100.1"/>
    <property type="molecule type" value="Genomic_DNA"/>
</dbReference>
<proteinExistence type="predicted"/>
<dbReference type="AlphaFoldDB" id="X1FX27"/>
<name>X1FX27_9ZZZZ</name>
<organism evidence="1">
    <name type="scientific">marine sediment metagenome</name>
    <dbReference type="NCBI Taxonomy" id="412755"/>
    <lineage>
        <taxon>unclassified sequences</taxon>
        <taxon>metagenomes</taxon>
        <taxon>ecological metagenomes</taxon>
    </lineage>
</organism>
<sequence length="97" mass="10966">MHFPVYWADSPAVSFLSSSADFRQMMAETGFNELVWNDVTQQTIERDRKWQAASGGTPPPLGFHILSSDVPRKVENTLRGLENGTFVDIYAIYERAV</sequence>
<evidence type="ECO:0000313" key="1">
    <source>
        <dbReference type="EMBL" id="GAH37100.1"/>
    </source>
</evidence>
<reference evidence="1" key="1">
    <citation type="journal article" date="2014" name="Front. Microbiol.">
        <title>High frequency of phylogenetically diverse reductive dehalogenase-homologous genes in deep subseafloor sedimentary metagenomes.</title>
        <authorList>
            <person name="Kawai M."/>
            <person name="Futagami T."/>
            <person name="Toyoda A."/>
            <person name="Takaki Y."/>
            <person name="Nishi S."/>
            <person name="Hori S."/>
            <person name="Arai W."/>
            <person name="Tsubouchi T."/>
            <person name="Morono Y."/>
            <person name="Uchiyama I."/>
            <person name="Ito T."/>
            <person name="Fujiyama A."/>
            <person name="Inagaki F."/>
            <person name="Takami H."/>
        </authorList>
    </citation>
    <scope>NUCLEOTIDE SEQUENCE</scope>
    <source>
        <strain evidence="1">Expedition CK06-06</strain>
    </source>
</reference>
<protein>
    <submittedName>
        <fullName evidence="1">Uncharacterized protein</fullName>
    </submittedName>
</protein>
<comment type="caution">
    <text evidence="1">The sequence shown here is derived from an EMBL/GenBank/DDBJ whole genome shotgun (WGS) entry which is preliminary data.</text>
</comment>